<dbReference type="GO" id="GO:0006865">
    <property type="term" value="P:amino acid transport"/>
    <property type="evidence" value="ECO:0007669"/>
    <property type="project" value="UniProtKB-KW"/>
</dbReference>
<name>A0A512HCM6_9HYPH</name>
<dbReference type="SUPFAM" id="SSF53822">
    <property type="entry name" value="Periplasmic binding protein-like I"/>
    <property type="match status" value="1"/>
</dbReference>
<gene>
    <name evidence="7" type="ORF">RNA01_01390</name>
</gene>
<comment type="similarity">
    <text evidence="1">Belongs to the leucine-binding protein family.</text>
</comment>
<protein>
    <submittedName>
        <fullName evidence="7">ABC transporter substrate-binding protein</fullName>
    </submittedName>
</protein>
<dbReference type="InterPro" id="IPR028082">
    <property type="entry name" value="Peripla_BP_I"/>
</dbReference>
<evidence type="ECO:0000313" key="7">
    <source>
        <dbReference type="EMBL" id="GEO83207.1"/>
    </source>
</evidence>
<keyword evidence="4" id="KW-0029">Amino-acid transport</keyword>
<accession>A0A512HCM6</accession>
<keyword evidence="2" id="KW-0813">Transport</keyword>
<dbReference type="Proteomes" id="UP000321717">
    <property type="component" value="Unassembled WGS sequence"/>
</dbReference>
<dbReference type="CDD" id="cd06342">
    <property type="entry name" value="PBP1_ABC_LIVBP-like"/>
    <property type="match status" value="1"/>
</dbReference>
<dbReference type="AlphaFoldDB" id="A0A512HCM6"/>
<dbReference type="RefSeq" id="WP_147177920.1">
    <property type="nucleotide sequence ID" value="NZ_BJZP01000001.1"/>
</dbReference>
<dbReference type="EMBL" id="BJZP01000001">
    <property type="protein sequence ID" value="GEO83207.1"/>
    <property type="molecule type" value="Genomic_DNA"/>
</dbReference>
<dbReference type="InterPro" id="IPR000709">
    <property type="entry name" value="Leu_Ile_Val-bd"/>
</dbReference>
<dbReference type="InterPro" id="IPR028081">
    <property type="entry name" value="Leu-bd"/>
</dbReference>
<dbReference type="OrthoDB" id="8439308at2"/>
<proteinExistence type="inferred from homology"/>
<evidence type="ECO:0000256" key="5">
    <source>
        <dbReference type="SAM" id="SignalP"/>
    </source>
</evidence>
<sequence length="359" mass="38161">MLRRMLLPVLLALTPAFPALAERPKIALVAPQSGPFAILGTQIRDGAAFAAREQGLELAVIDESCEAGSGSGIARQIRESGAKAAIGFLCSESLDGALPLLKEADIPALSLSVRWKRVMEDALKNGWAFYRMAPSSDDEATRLTEVILRDWSSAAFALVDDGTIHGRELAEAIRDRLDERGLKPVFTDTFRPGQEQQVALVRRLKKAGATHVFVGGDRNDVAIIARDAHSESIALTLLGGEALNAADQSVALADGVQAIMLPDYAALPAAQAVVAQLRASGIEPEGYVLPAHAAVTVVAQAAGAALALDMPLAQAIGETHIDTVIGPISFDPQHELTDNPYRLMEWRDGRFAEPSVPAQ</sequence>
<feature type="signal peptide" evidence="5">
    <location>
        <begin position="1"/>
        <end position="21"/>
    </location>
</feature>
<keyword evidence="8" id="KW-1185">Reference proteome</keyword>
<dbReference type="PRINTS" id="PR00337">
    <property type="entry name" value="LEUILEVALBP"/>
</dbReference>
<dbReference type="PANTHER" id="PTHR47151:SF2">
    <property type="entry name" value="AMINO ACID BINDING PROTEIN"/>
    <property type="match status" value="1"/>
</dbReference>
<evidence type="ECO:0000256" key="1">
    <source>
        <dbReference type="ARBA" id="ARBA00010062"/>
    </source>
</evidence>
<feature type="chain" id="PRO_5021759220" evidence="5">
    <location>
        <begin position="22"/>
        <end position="359"/>
    </location>
</feature>
<reference evidence="7 8" key="1">
    <citation type="submission" date="2019-07" db="EMBL/GenBank/DDBJ databases">
        <title>Whole genome shotgun sequence of Rhizobium naphthalenivorans NBRC 107585.</title>
        <authorList>
            <person name="Hosoyama A."/>
            <person name="Uohara A."/>
            <person name="Ohji S."/>
            <person name="Ichikawa N."/>
        </authorList>
    </citation>
    <scope>NUCLEOTIDE SEQUENCE [LARGE SCALE GENOMIC DNA]</scope>
    <source>
        <strain evidence="7 8">NBRC 107585</strain>
    </source>
</reference>
<dbReference type="Pfam" id="PF13458">
    <property type="entry name" value="Peripla_BP_6"/>
    <property type="match status" value="1"/>
</dbReference>
<evidence type="ECO:0000256" key="2">
    <source>
        <dbReference type="ARBA" id="ARBA00022448"/>
    </source>
</evidence>
<comment type="caution">
    <text evidence="7">The sequence shown here is derived from an EMBL/GenBank/DDBJ whole genome shotgun (WGS) entry which is preliminary data.</text>
</comment>
<keyword evidence="3 5" id="KW-0732">Signal</keyword>
<evidence type="ECO:0000313" key="8">
    <source>
        <dbReference type="Proteomes" id="UP000321717"/>
    </source>
</evidence>
<evidence type="ECO:0000256" key="3">
    <source>
        <dbReference type="ARBA" id="ARBA00022729"/>
    </source>
</evidence>
<dbReference type="Gene3D" id="3.40.50.2300">
    <property type="match status" value="2"/>
</dbReference>
<evidence type="ECO:0000256" key="4">
    <source>
        <dbReference type="ARBA" id="ARBA00022970"/>
    </source>
</evidence>
<evidence type="ECO:0000259" key="6">
    <source>
        <dbReference type="Pfam" id="PF13458"/>
    </source>
</evidence>
<feature type="domain" description="Leucine-binding protein" evidence="6">
    <location>
        <begin position="25"/>
        <end position="349"/>
    </location>
</feature>
<organism evidence="7 8">
    <name type="scientific">Ciceribacter naphthalenivorans</name>
    <dbReference type="NCBI Taxonomy" id="1118451"/>
    <lineage>
        <taxon>Bacteria</taxon>
        <taxon>Pseudomonadati</taxon>
        <taxon>Pseudomonadota</taxon>
        <taxon>Alphaproteobacteria</taxon>
        <taxon>Hyphomicrobiales</taxon>
        <taxon>Rhizobiaceae</taxon>
        <taxon>Ciceribacter</taxon>
    </lineage>
</organism>
<dbReference type="PANTHER" id="PTHR47151">
    <property type="entry name" value="LEU/ILE/VAL-BINDING ABC TRANSPORTER SUBUNIT"/>
    <property type="match status" value="1"/>
</dbReference>